<keyword evidence="3" id="KW-1185">Reference proteome</keyword>
<dbReference type="AlphaFoldDB" id="A0ABD3G7W4"/>
<dbReference type="EMBL" id="JBIMZQ010000001">
    <property type="protein sequence ID" value="KAL3674105.1"/>
    <property type="molecule type" value="Genomic_DNA"/>
</dbReference>
<evidence type="ECO:0000256" key="1">
    <source>
        <dbReference type="SAM" id="MobiDB-lite"/>
    </source>
</evidence>
<reference evidence="2 3" key="1">
    <citation type="submission" date="2024-09" db="EMBL/GenBank/DDBJ databases">
        <title>Genome sequencing and assembly of Phytophthora oleae, isolate VK10A, causative agent of rot of olive drupes.</title>
        <authorList>
            <person name="Conti Taguali S."/>
            <person name="Riolo M."/>
            <person name="La Spada F."/>
            <person name="Cacciola S.O."/>
            <person name="Dionisio G."/>
        </authorList>
    </citation>
    <scope>NUCLEOTIDE SEQUENCE [LARGE SCALE GENOMIC DNA]</scope>
    <source>
        <strain evidence="2 3">VK10A</strain>
    </source>
</reference>
<evidence type="ECO:0000313" key="2">
    <source>
        <dbReference type="EMBL" id="KAL3674105.1"/>
    </source>
</evidence>
<evidence type="ECO:0000313" key="3">
    <source>
        <dbReference type="Proteomes" id="UP001632037"/>
    </source>
</evidence>
<gene>
    <name evidence="2" type="primary">PXMP2_2</name>
    <name evidence="2" type="ORF">V7S43_000054</name>
</gene>
<proteinExistence type="predicted"/>
<comment type="caution">
    <text evidence="2">The sequence shown here is derived from an EMBL/GenBank/DDBJ whole genome shotgun (WGS) entry which is preliminary data.</text>
</comment>
<feature type="compositionally biased region" description="Basic and acidic residues" evidence="1">
    <location>
        <begin position="75"/>
        <end position="84"/>
    </location>
</feature>
<dbReference type="Proteomes" id="UP001632037">
    <property type="component" value="Unassembled WGS sequence"/>
</dbReference>
<name>A0ABD3G7W4_9STRA</name>
<sequence>MTTEAVRPRKKQRVGGVPPPAAAPSSSRAKFAFGSRVSSNGSSLLKGPKVHTTTRLRHDITTRAPTNPRKRRRSPSRDEDEAKSRANPSYRNLTMKTALPMHGSHLPAPTKVSDVLNNSHLHKSSPSNGSMKRGSAEQQELVAATDPEYWIQRREKVEAALKELESIEKRIMSIAK</sequence>
<feature type="compositionally biased region" description="Polar residues" evidence="1">
    <location>
        <begin position="115"/>
        <end position="130"/>
    </location>
</feature>
<feature type="region of interest" description="Disordered" evidence="1">
    <location>
        <begin position="1"/>
        <end position="141"/>
    </location>
</feature>
<feature type="compositionally biased region" description="Polar residues" evidence="1">
    <location>
        <begin position="86"/>
        <end position="95"/>
    </location>
</feature>
<protein>
    <submittedName>
        <fullName evidence="2">Peroxisomal membrane protein pxmp2 4-like protein</fullName>
    </submittedName>
</protein>
<organism evidence="2 3">
    <name type="scientific">Phytophthora oleae</name>
    <dbReference type="NCBI Taxonomy" id="2107226"/>
    <lineage>
        <taxon>Eukaryota</taxon>
        <taxon>Sar</taxon>
        <taxon>Stramenopiles</taxon>
        <taxon>Oomycota</taxon>
        <taxon>Peronosporomycetes</taxon>
        <taxon>Peronosporales</taxon>
        <taxon>Peronosporaceae</taxon>
        <taxon>Phytophthora</taxon>
    </lineage>
</organism>
<accession>A0ABD3G7W4</accession>